<feature type="region of interest" description="Disordered" evidence="1">
    <location>
        <begin position="68"/>
        <end position="87"/>
    </location>
</feature>
<dbReference type="FunCoup" id="A0A7J7CYT1">
    <property type="interactions" value="3139"/>
</dbReference>
<name>A0A7J7CYT1_TRIWF</name>
<dbReference type="PANTHER" id="PTHR31798:SF3">
    <property type="entry name" value="OS01G0103800 PROTEIN"/>
    <property type="match status" value="1"/>
</dbReference>
<proteinExistence type="predicted"/>
<keyword evidence="3" id="KW-1185">Reference proteome</keyword>
<sequence>MGSEQNRFPQQERRKRWGGCWSAFSCFGIQKGGKRIVPASRIPEGNALAGQPNGPQAAGLSNQATTLAPSLLAPPSSPASFSNSAIPSTAQSPSSFLSLSANSPGGPSSTMFTTGPYAHETQLVSPPVFSAFTTEPSTAPFTPPPELAHLTTPSSPDVPFAQFFTSSMNIKSSDKTGYIAANDLQGTYSLYSGSPASRLISPKSRTSGDCLSSSFPEREFPQRWDPSVSPQNGKYSRSGSGRRLGHEMSGPSVVSQDTNFFCPDTFARFYLDNNPPFPHTAGRLSVSKDSDTYSTGGNGCQNKPNKTPKQDVEELEAYRASFGFSADEIITTPQYVEISDVADDSFTMTPFSCNKSVLGGNMEPALVSERIQGQSMQTNLLSPGSIKSDSDFVGGRVFCEETKSIWQSGSISGFGVPSNHILNVEEDLFSNMSATKLSRKYHLGLSSSDAEIDYRRVRSLREGKGDTSWHD</sequence>
<dbReference type="EMBL" id="JAAARO010000012">
    <property type="protein sequence ID" value="KAF5739262.1"/>
    <property type="molecule type" value="Genomic_DNA"/>
</dbReference>
<feature type="region of interest" description="Disordered" evidence="1">
    <location>
        <begin position="92"/>
        <end position="115"/>
    </location>
</feature>
<comment type="caution">
    <text evidence="2">The sequence shown here is derived from an EMBL/GenBank/DDBJ whole genome shotgun (WGS) entry which is preliminary data.</text>
</comment>
<feature type="compositionally biased region" description="Polar residues" evidence="1">
    <location>
        <begin position="228"/>
        <end position="239"/>
    </location>
</feature>
<dbReference type="InterPro" id="IPR040420">
    <property type="entry name" value="At1g76660-like"/>
</dbReference>
<evidence type="ECO:0000313" key="3">
    <source>
        <dbReference type="Proteomes" id="UP000593562"/>
    </source>
</evidence>
<accession>A0A7J7CYT1</accession>
<reference evidence="2 3" key="1">
    <citation type="journal article" date="2020" name="Nat. Commun.">
        <title>Genome of Tripterygium wilfordii and identification of cytochrome P450 involved in triptolide biosynthesis.</title>
        <authorList>
            <person name="Tu L."/>
            <person name="Su P."/>
            <person name="Zhang Z."/>
            <person name="Gao L."/>
            <person name="Wang J."/>
            <person name="Hu T."/>
            <person name="Zhou J."/>
            <person name="Zhang Y."/>
            <person name="Zhao Y."/>
            <person name="Liu Y."/>
            <person name="Song Y."/>
            <person name="Tong Y."/>
            <person name="Lu Y."/>
            <person name="Yang J."/>
            <person name="Xu C."/>
            <person name="Jia M."/>
            <person name="Peters R.J."/>
            <person name="Huang L."/>
            <person name="Gao W."/>
        </authorList>
    </citation>
    <scope>NUCLEOTIDE SEQUENCE [LARGE SCALE GENOMIC DNA]</scope>
    <source>
        <strain evidence="3">cv. XIE 37</strain>
        <tissue evidence="2">Leaf</tissue>
    </source>
</reference>
<feature type="compositionally biased region" description="Low complexity" evidence="1">
    <location>
        <begin position="92"/>
        <end position="104"/>
    </location>
</feature>
<evidence type="ECO:0008006" key="4">
    <source>
        <dbReference type="Google" id="ProtNLM"/>
    </source>
</evidence>
<feature type="compositionally biased region" description="Polar residues" evidence="1">
    <location>
        <begin position="203"/>
        <end position="215"/>
    </location>
</feature>
<dbReference type="PANTHER" id="PTHR31798">
    <property type="entry name" value="HYDROXYPROLINE-RICH GLYCOPROTEIN-LIKE"/>
    <property type="match status" value="1"/>
</dbReference>
<dbReference type="OrthoDB" id="1927968at2759"/>
<protein>
    <recommendedName>
        <fullName evidence="4">Hydroxyproline-rich glycoprotein family protein</fullName>
    </recommendedName>
</protein>
<evidence type="ECO:0000256" key="1">
    <source>
        <dbReference type="SAM" id="MobiDB-lite"/>
    </source>
</evidence>
<evidence type="ECO:0000313" key="2">
    <source>
        <dbReference type="EMBL" id="KAF5739262.1"/>
    </source>
</evidence>
<dbReference type="AlphaFoldDB" id="A0A7J7CYT1"/>
<feature type="region of interest" description="Disordered" evidence="1">
    <location>
        <begin position="201"/>
        <end position="250"/>
    </location>
</feature>
<gene>
    <name evidence="2" type="ORF">HS088_TW12G00464</name>
</gene>
<feature type="region of interest" description="Disordered" evidence="1">
    <location>
        <begin position="283"/>
        <end position="309"/>
    </location>
</feature>
<organism evidence="2 3">
    <name type="scientific">Tripterygium wilfordii</name>
    <name type="common">Thunder God vine</name>
    <dbReference type="NCBI Taxonomy" id="458696"/>
    <lineage>
        <taxon>Eukaryota</taxon>
        <taxon>Viridiplantae</taxon>
        <taxon>Streptophyta</taxon>
        <taxon>Embryophyta</taxon>
        <taxon>Tracheophyta</taxon>
        <taxon>Spermatophyta</taxon>
        <taxon>Magnoliopsida</taxon>
        <taxon>eudicotyledons</taxon>
        <taxon>Gunneridae</taxon>
        <taxon>Pentapetalae</taxon>
        <taxon>rosids</taxon>
        <taxon>fabids</taxon>
        <taxon>Celastrales</taxon>
        <taxon>Celastraceae</taxon>
        <taxon>Tripterygium</taxon>
    </lineage>
</organism>
<dbReference type="InParanoid" id="A0A7J7CYT1"/>
<dbReference type="Proteomes" id="UP000593562">
    <property type="component" value="Unassembled WGS sequence"/>
</dbReference>
<feature type="compositionally biased region" description="Polar residues" evidence="1">
    <location>
        <begin position="292"/>
        <end position="307"/>
    </location>
</feature>